<comment type="caution">
    <text evidence="2">The sequence shown here is derived from an EMBL/GenBank/DDBJ whole genome shotgun (WGS) entry which is preliminary data.</text>
</comment>
<dbReference type="STRING" id="555088.DealDRAFT_0367"/>
<feature type="transmembrane region" description="Helical" evidence="1">
    <location>
        <begin position="49"/>
        <end position="67"/>
    </location>
</feature>
<dbReference type="EMBL" id="ACJM01000001">
    <property type="protein sequence ID" value="EEG79093.1"/>
    <property type="molecule type" value="Genomic_DNA"/>
</dbReference>
<protein>
    <submittedName>
        <fullName evidence="2">Uncharacterized protein</fullName>
    </submittedName>
</protein>
<proteinExistence type="predicted"/>
<keyword evidence="1" id="KW-1133">Transmembrane helix</keyword>
<evidence type="ECO:0000313" key="2">
    <source>
        <dbReference type="EMBL" id="EEG79093.1"/>
    </source>
</evidence>
<dbReference type="Proteomes" id="UP000006443">
    <property type="component" value="Unassembled WGS sequence"/>
</dbReference>
<reference evidence="2 3" key="1">
    <citation type="submission" date="2009-02" db="EMBL/GenBank/DDBJ databases">
        <title>Sequencing of the draft genome and assembly of Dethiobacter alkaliphilus AHT 1.</title>
        <authorList>
            <consortium name="US DOE Joint Genome Institute (JGI-PGF)"/>
            <person name="Lucas S."/>
            <person name="Copeland A."/>
            <person name="Lapidus A."/>
            <person name="Glavina del Rio T."/>
            <person name="Dalin E."/>
            <person name="Tice H."/>
            <person name="Bruce D."/>
            <person name="Goodwin L."/>
            <person name="Pitluck S."/>
            <person name="Larimer F."/>
            <person name="Land M.L."/>
            <person name="Hauser L."/>
            <person name="Muyzer G."/>
        </authorList>
    </citation>
    <scope>NUCLEOTIDE SEQUENCE [LARGE SCALE GENOMIC DNA]</scope>
    <source>
        <strain evidence="2 3">AHT 1</strain>
    </source>
</reference>
<evidence type="ECO:0000256" key="1">
    <source>
        <dbReference type="SAM" id="Phobius"/>
    </source>
</evidence>
<organism evidence="2 3">
    <name type="scientific">Dethiobacter alkaliphilus AHT 1</name>
    <dbReference type="NCBI Taxonomy" id="555088"/>
    <lineage>
        <taxon>Bacteria</taxon>
        <taxon>Bacillati</taxon>
        <taxon>Bacillota</taxon>
        <taxon>Dethiobacteria</taxon>
        <taxon>Dethiobacterales</taxon>
        <taxon>Dethiobacteraceae</taxon>
        <taxon>Dethiobacter</taxon>
    </lineage>
</organism>
<dbReference type="RefSeq" id="WP_008514286.1">
    <property type="nucleotide sequence ID" value="NZ_ACJM01000001.1"/>
</dbReference>
<dbReference type="AlphaFoldDB" id="C0GD08"/>
<sequence length="68" mass="7776">MEDALIGAIVLWAVSALFMLFPEQLLKVQTETYKIMGAEFRYTAKTVRFIRLISLVLIVVGFIVFFFG</sequence>
<keyword evidence="3" id="KW-1185">Reference proteome</keyword>
<accession>C0GD08</accession>
<keyword evidence="1" id="KW-0472">Membrane</keyword>
<feature type="transmembrane region" description="Helical" evidence="1">
    <location>
        <begin position="6"/>
        <end position="28"/>
    </location>
</feature>
<gene>
    <name evidence="2" type="ORF">DealDRAFT_0367</name>
</gene>
<name>C0GD08_DETAL</name>
<keyword evidence="1" id="KW-0812">Transmembrane</keyword>
<evidence type="ECO:0000313" key="3">
    <source>
        <dbReference type="Proteomes" id="UP000006443"/>
    </source>
</evidence>